<dbReference type="InterPro" id="IPR000192">
    <property type="entry name" value="Aminotrans_V_dom"/>
</dbReference>
<dbReference type="SUPFAM" id="SSF53383">
    <property type="entry name" value="PLP-dependent transferases"/>
    <property type="match status" value="1"/>
</dbReference>
<protein>
    <submittedName>
        <fullName evidence="4">Cysteine desulfurase</fullName>
        <ecNumber evidence="4">2.8.1.7</ecNumber>
    </submittedName>
</protein>
<gene>
    <name evidence="4" type="ORF">ABID56_001837</name>
</gene>
<evidence type="ECO:0000259" key="3">
    <source>
        <dbReference type="Pfam" id="PF00266"/>
    </source>
</evidence>
<evidence type="ECO:0000313" key="5">
    <source>
        <dbReference type="Proteomes" id="UP001549167"/>
    </source>
</evidence>
<dbReference type="Proteomes" id="UP001549167">
    <property type="component" value="Unassembled WGS sequence"/>
</dbReference>
<dbReference type="InterPro" id="IPR015421">
    <property type="entry name" value="PyrdxlP-dep_Trfase_major"/>
</dbReference>
<comment type="cofactor">
    <cofactor evidence="1">
        <name>pyridoxal 5'-phosphate</name>
        <dbReference type="ChEBI" id="CHEBI:597326"/>
    </cofactor>
</comment>
<dbReference type="PIRSF" id="PIRSF005572">
    <property type="entry name" value="NifS"/>
    <property type="match status" value="1"/>
</dbReference>
<organism evidence="4 5">
    <name type="scientific">Alkalibacillus flavidus</name>
    <dbReference type="NCBI Taxonomy" id="546021"/>
    <lineage>
        <taxon>Bacteria</taxon>
        <taxon>Bacillati</taxon>
        <taxon>Bacillota</taxon>
        <taxon>Bacilli</taxon>
        <taxon>Bacillales</taxon>
        <taxon>Bacillaceae</taxon>
        <taxon>Alkalibacillus</taxon>
    </lineage>
</organism>
<dbReference type="PANTHER" id="PTHR11601:SF36">
    <property type="entry name" value="CYSTEINE DESULFURASE NIFS-RELATED"/>
    <property type="match status" value="1"/>
</dbReference>
<dbReference type="Pfam" id="PF00266">
    <property type="entry name" value="Aminotran_5"/>
    <property type="match status" value="2"/>
</dbReference>
<reference evidence="4 5" key="1">
    <citation type="submission" date="2024-06" db="EMBL/GenBank/DDBJ databases">
        <title>Genomic Encyclopedia of Type Strains, Phase IV (KMG-IV): sequencing the most valuable type-strain genomes for metagenomic binning, comparative biology and taxonomic classification.</title>
        <authorList>
            <person name="Goeker M."/>
        </authorList>
    </citation>
    <scope>NUCLEOTIDE SEQUENCE [LARGE SCALE GENOMIC DNA]</scope>
    <source>
        <strain evidence="4 5">DSM 23520</strain>
    </source>
</reference>
<dbReference type="InterPro" id="IPR015424">
    <property type="entry name" value="PyrdxlP-dep_Trfase"/>
</dbReference>
<keyword evidence="5" id="KW-1185">Reference proteome</keyword>
<comment type="caution">
    <text evidence="4">The sequence shown here is derived from an EMBL/GenBank/DDBJ whole genome shotgun (WGS) entry which is preliminary data.</text>
</comment>
<feature type="domain" description="Aminotransferase class V" evidence="3">
    <location>
        <begin position="224"/>
        <end position="351"/>
    </location>
</feature>
<keyword evidence="2" id="KW-0663">Pyridoxal phosphate</keyword>
<dbReference type="InterPro" id="IPR015422">
    <property type="entry name" value="PyrdxlP-dep_Trfase_small"/>
</dbReference>
<dbReference type="PANTHER" id="PTHR11601">
    <property type="entry name" value="CYSTEINE DESULFURYLASE FAMILY MEMBER"/>
    <property type="match status" value="1"/>
</dbReference>
<dbReference type="NCBIfam" id="NF002806">
    <property type="entry name" value="PRK02948.1"/>
    <property type="match status" value="1"/>
</dbReference>
<dbReference type="Gene3D" id="3.40.640.10">
    <property type="entry name" value="Type I PLP-dependent aspartate aminotransferase-like (Major domain)"/>
    <property type="match status" value="1"/>
</dbReference>
<name>A0ABV2KVX5_9BACI</name>
<dbReference type="Gene3D" id="3.90.1150.10">
    <property type="entry name" value="Aspartate Aminotransferase, domain 1"/>
    <property type="match status" value="1"/>
</dbReference>
<dbReference type="GO" id="GO:0031071">
    <property type="term" value="F:cysteine desulfurase activity"/>
    <property type="evidence" value="ECO:0007669"/>
    <property type="project" value="UniProtKB-EC"/>
</dbReference>
<dbReference type="EMBL" id="JBEPMX010000008">
    <property type="protein sequence ID" value="MET3683728.1"/>
    <property type="molecule type" value="Genomic_DNA"/>
</dbReference>
<dbReference type="InterPro" id="IPR016454">
    <property type="entry name" value="Cysteine_dSase"/>
</dbReference>
<dbReference type="EC" id="2.8.1.7" evidence="4"/>
<keyword evidence="4" id="KW-0808">Transferase</keyword>
<feature type="domain" description="Aminotransferase class V" evidence="3">
    <location>
        <begin position="2"/>
        <end position="218"/>
    </location>
</feature>
<accession>A0ABV2KVX5</accession>
<evidence type="ECO:0000256" key="2">
    <source>
        <dbReference type="ARBA" id="ARBA00022898"/>
    </source>
</evidence>
<proteinExistence type="predicted"/>
<evidence type="ECO:0000313" key="4">
    <source>
        <dbReference type="EMBL" id="MET3683728.1"/>
    </source>
</evidence>
<sequence length="377" mass="42004">MIYMDYAATTPMSDVALNAYGDAARTYFGNTNSLHDAGTEAAQVYEWCRQQIGHYVGADGDHIYFTSGGSASNQLAVSHWMSREDGQHVIMSAGEHNSVQTMRASLEHEGFRVSIIPFRPDGRIDLEKLNDAISEDTALVCVQHVNGEMGSIQPIHDVADLCRRYHAKLHVDAVQSFGKLDLSKMANDVDSLAVTSHKLYGPKGVGALYLRDKPKTALTTNTIDLPSVVAFTAASEEAVTNIEQEEARFQSLRQTFKRELMYPDYVRWFEAGDQEQLPSIVGMAIHHMDGQYVMLECNRQNIAISTGSACDSRYEQHAHVTRALQMDDETARQFFRVSFGRYTTHDDVKKLAACLNELIELNVLDEVNSDGQPTTVQ</sequence>
<evidence type="ECO:0000256" key="1">
    <source>
        <dbReference type="ARBA" id="ARBA00001933"/>
    </source>
</evidence>